<comment type="caution">
    <text evidence="2">The sequence shown here is derived from an EMBL/GenBank/DDBJ whole genome shotgun (WGS) entry which is preliminary data.</text>
</comment>
<dbReference type="OrthoDB" id="428159at2759"/>
<dbReference type="STRING" id="1306861.A0A4U6XKD4"/>
<organism evidence="2 3">
    <name type="scientific">Colletotrichum tanaceti</name>
    <dbReference type="NCBI Taxonomy" id="1306861"/>
    <lineage>
        <taxon>Eukaryota</taxon>
        <taxon>Fungi</taxon>
        <taxon>Dikarya</taxon>
        <taxon>Ascomycota</taxon>
        <taxon>Pezizomycotina</taxon>
        <taxon>Sordariomycetes</taxon>
        <taxon>Hypocreomycetidae</taxon>
        <taxon>Glomerellales</taxon>
        <taxon>Glomerellaceae</taxon>
        <taxon>Colletotrichum</taxon>
        <taxon>Colletotrichum destructivum species complex</taxon>
    </lineage>
</organism>
<evidence type="ECO:0008006" key="4">
    <source>
        <dbReference type="Google" id="ProtNLM"/>
    </source>
</evidence>
<dbReference type="Pfam" id="PF06101">
    <property type="entry name" value="Vps62"/>
    <property type="match status" value="1"/>
</dbReference>
<keyword evidence="3" id="KW-1185">Reference proteome</keyword>
<dbReference type="Proteomes" id="UP000310108">
    <property type="component" value="Unassembled WGS sequence"/>
</dbReference>
<dbReference type="PANTHER" id="PTHR48219:SF2">
    <property type="entry name" value="VACUOLAR PROTEIN SORTING-ASSOCIATED PROTEIN 62"/>
    <property type="match status" value="1"/>
</dbReference>
<accession>A0A4U6XKD4</accession>
<dbReference type="EMBL" id="PJEX01000119">
    <property type="protein sequence ID" value="TKW54877.1"/>
    <property type="molecule type" value="Genomic_DNA"/>
</dbReference>
<evidence type="ECO:0000313" key="3">
    <source>
        <dbReference type="Proteomes" id="UP000310108"/>
    </source>
</evidence>
<reference evidence="2 3" key="1">
    <citation type="journal article" date="2019" name="PLoS ONE">
        <title>Comparative genome analysis indicates high evolutionary potential of pathogenicity genes in Colletotrichum tanaceti.</title>
        <authorList>
            <person name="Lelwala R.V."/>
            <person name="Korhonen P.K."/>
            <person name="Young N.D."/>
            <person name="Scott J.B."/>
            <person name="Ades P.A."/>
            <person name="Gasser R.B."/>
            <person name="Taylor P.W.J."/>
        </authorList>
    </citation>
    <scope>NUCLEOTIDE SEQUENCE [LARGE SCALE GENOMIC DNA]</scope>
    <source>
        <strain evidence="2">BRIP57314</strain>
    </source>
</reference>
<gene>
    <name evidence="2" type="ORF">CTA1_12</name>
</gene>
<dbReference type="AlphaFoldDB" id="A0A4U6XKD4"/>
<sequence>MTPVISDGSIRTNQHSMTASYGGVWDDTGSGARRSVCLRTPSAQGTSSLCPLGDYAQPGGYYEINGGKRASLIVGQTPKHETGPSRRWPDPTDYTRIWIDNGSGGKHDGAIWRPVAPSGYVALGDVGCYGHGKPNANNIWCVREDLVGYGKFLAGSAWDDGGSGGATQDVSLWATQTNTVGVDGAANISPSWPTRPPPSPNTARGRFTQPFDVNAYYAKVPLLQARVDQVLAPRQPRRPAPDGGDGE</sequence>
<dbReference type="PANTHER" id="PTHR48219">
    <property type="entry name" value="VACUOLAR PROTEIN SORTING-ASSOCIATED PROTEIN 62-RELATED"/>
    <property type="match status" value="1"/>
</dbReference>
<dbReference type="InterPro" id="IPR009291">
    <property type="entry name" value="Vps62"/>
</dbReference>
<protein>
    <recommendedName>
        <fullName evidence="4">DUF946 domain-containing protein</fullName>
    </recommendedName>
</protein>
<feature type="region of interest" description="Disordered" evidence="1">
    <location>
        <begin position="187"/>
        <end position="207"/>
    </location>
</feature>
<name>A0A4U6XKD4_9PEZI</name>
<proteinExistence type="predicted"/>
<evidence type="ECO:0000313" key="2">
    <source>
        <dbReference type="EMBL" id="TKW54877.1"/>
    </source>
</evidence>
<evidence type="ECO:0000256" key="1">
    <source>
        <dbReference type="SAM" id="MobiDB-lite"/>
    </source>
</evidence>